<sequence>MEADDAVLVAARDPAVVETLEVSAIAMDVALQVVQGTDELARRWPRAPLRLVAPEMAARTAWLGHQPRTFLVGRDPAELADASAELGYPVVRLPDAAGRLAELFASVSAGSVARATTVALVGASGGLGTSTCAVALGLLAAARGQRAVVVELAPHGGGLDLLVGAEAVEGLRWGGLAGAAGQLGDLQDSLLEVGGARFLPAGRDDPPGPPAPQALGAVLGSLRRTMDLVVLDGVSAAVDADLQLLVVGADVRSVAAARMLTRGAPVPPAGLVVRTGPGRDLPAGAVAEALGAPLVARVRHDPTVPRLAALGQIPVASPARRFRADVEQLRRVVVDG</sequence>
<dbReference type="EMBL" id="FNGP01000006">
    <property type="protein sequence ID" value="SDL79553.1"/>
    <property type="molecule type" value="Genomic_DNA"/>
</dbReference>
<accession>A0A1G9MZI0</accession>
<dbReference type="GO" id="GO:0004386">
    <property type="term" value="F:helicase activity"/>
    <property type="evidence" value="ECO:0007669"/>
    <property type="project" value="UniProtKB-KW"/>
</dbReference>
<keyword evidence="1" id="KW-0347">Helicase</keyword>
<dbReference type="RefSeq" id="WP_093253554.1">
    <property type="nucleotide sequence ID" value="NZ_FNGP01000006.1"/>
</dbReference>
<gene>
    <name evidence="1" type="ORF">SAMN04488242_2844</name>
</gene>
<keyword evidence="1" id="KW-0547">Nucleotide-binding</keyword>
<dbReference type="Gene3D" id="3.40.50.300">
    <property type="entry name" value="P-loop containing nucleotide triphosphate hydrolases"/>
    <property type="match status" value="1"/>
</dbReference>
<name>A0A1G9MZI0_9ACTN</name>
<evidence type="ECO:0000313" key="1">
    <source>
        <dbReference type="EMBL" id="SDL79553.1"/>
    </source>
</evidence>
<evidence type="ECO:0000313" key="2">
    <source>
        <dbReference type="Proteomes" id="UP000199475"/>
    </source>
</evidence>
<dbReference type="NCBIfam" id="TIGR03815">
    <property type="entry name" value="CpaE_hom_Actino"/>
    <property type="match status" value="1"/>
</dbReference>
<keyword evidence="1" id="KW-0378">Hydrolase</keyword>
<dbReference type="STRING" id="686624.SAMN04488242_2844"/>
<protein>
    <submittedName>
        <fullName evidence="1">Helicase/secretion neighborhood CpaE-like protein</fullName>
    </submittedName>
</protein>
<keyword evidence="1" id="KW-0067">ATP-binding</keyword>
<dbReference type="InterPro" id="IPR027417">
    <property type="entry name" value="P-loop_NTPase"/>
</dbReference>
<organism evidence="1 2">
    <name type="scientific">Tessaracoccus oleiagri</name>
    <dbReference type="NCBI Taxonomy" id="686624"/>
    <lineage>
        <taxon>Bacteria</taxon>
        <taxon>Bacillati</taxon>
        <taxon>Actinomycetota</taxon>
        <taxon>Actinomycetes</taxon>
        <taxon>Propionibacteriales</taxon>
        <taxon>Propionibacteriaceae</taxon>
        <taxon>Tessaracoccus</taxon>
    </lineage>
</organism>
<dbReference type="AlphaFoldDB" id="A0A1G9MZI0"/>
<keyword evidence="2" id="KW-1185">Reference proteome</keyword>
<dbReference type="Proteomes" id="UP000199475">
    <property type="component" value="Unassembled WGS sequence"/>
</dbReference>
<dbReference type="SUPFAM" id="SSF52540">
    <property type="entry name" value="P-loop containing nucleoside triphosphate hydrolases"/>
    <property type="match status" value="1"/>
</dbReference>
<dbReference type="OrthoDB" id="3724121at2"/>
<proteinExistence type="predicted"/>
<reference evidence="1 2" key="1">
    <citation type="submission" date="2016-10" db="EMBL/GenBank/DDBJ databases">
        <authorList>
            <person name="de Groot N.N."/>
        </authorList>
    </citation>
    <scope>NUCLEOTIDE SEQUENCE [LARGE SCALE GENOMIC DNA]</scope>
    <source>
        <strain evidence="1 2">CGMCC 1.9159</strain>
    </source>
</reference>
<dbReference type="InterPro" id="IPR022521">
    <property type="entry name" value="Rv3660c"/>
</dbReference>